<reference evidence="4" key="1">
    <citation type="submission" date="2024-06" db="EMBL/GenBank/DDBJ databases">
        <title>Multi-omics analyses provide insights into the biosynthesis of the anticancer antibiotic pleurotin in Hohenbuehelia grisea.</title>
        <authorList>
            <person name="Weaver J.A."/>
            <person name="Alberti F."/>
        </authorList>
    </citation>
    <scope>NUCLEOTIDE SEQUENCE [LARGE SCALE GENOMIC DNA]</scope>
    <source>
        <strain evidence="4">T-177</strain>
    </source>
</reference>
<comment type="similarity">
    <text evidence="1">Belongs to the AB hydrolase superfamily. AB hydrolase 2 family.</text>
</comment>
<dbReference type="PANTHER" id="PTHR10655">
    <property type="entry name" value="LYSOPHOSPHOLIPASE-RELATED"/>
    <property type="match status" value="1"/>
</dbReference>
<feature type="domain" description="Phospholipase/carboxylesterase/thioesterase" evidence="2">
    <location>
        <begin position="49"/>
        <end position="158"/>
    </location>
</feature>
<dbReference type="Gene3D" id="3.40.50.1820">
    <property type="entry name" value="alpha/beta hydrolase"/>
    <property type="match status" value="1"/>
</dbReference>
<evidence type="ECO:0000313" key="3">
    <source>
        <dbReference type="EMBL" id="KAL0946083.1"/>
    </source>
</evidence>
<sequence length="296" mass="31877">MANSEETIHLTLKDASAGSEDAEQTRVRPAPTTSGVYIPFAYSPSDDGTDENLLILLHGLGDTHVPFTRLARQLKLPQTATLSLRAPDKIPFLYEEAYQWFTSFDGLGELLERADPTPALEILARVINHLIRECGWPPQRIHLFGFAQGGSLALQFAVDRWERGLLDRSVSSASGQGPGAVADSGALASERSSLLTPLGSAVSVCGPLLSCPALSKPCPTPVLLAYRPPPAEPIVSPAALADLKRAFSSPTEAKMNAGGAGMPASRSDWEPIMRFWSERLSRRKISGLYEVMSRGV</sequence>
<dbReference type="InterPro" id="IPR003140">
    <property type="entry name" value="PLipase/COase/thioEstase"/>
</dbReference>
<evidence type="ECO:0000256" key="1">
    <source>
        <dbReference type="ARBA" id="ARBA00006499"/>
    </source>
</evidence>
<dbReference type="InterPro" id="IPR050565">
    <property type="entry name" value="LYPA1-2/EST-like"/>
</dbReference>
<comment type="caution">
    <text evidence="3">The sequence shown here is derived from an EMBL/GenBank/DDBJ whole genome shotgun (WGS) entry which is preliminary data.</text>
</comment>
<dbReference type="EMBL" id="JASNQZ010000015">
    <property type="protein sequence ID" value="KAL0946083.1"/>
    <property type="molecule type" value="Genomic_DNA"/>
</dbReference>
<evidence type="ECO:0000259" key="2">
    <source>
        <dbReference type="Pfam" id="PF02230"/>
    </source>
</evidence>
<organism evidence="3 4">
    <name type="scientific">Hohenbuehelia grisea</name>
    <dbReference type="NCBI Taxonomy" id="104357"/>
    <lineage>
        <taxon>Eukaryota</taxon>
        <taxon>Fungi</taxon>
        <taxon>Dikarya</taxon>
        <taxon>Basidiomycota</taxon>
        <taxon>Agaricomycotina</taxon>
        <taxon>Agaricomycetes</taxon>
        <taxon>Agaricomycetidae</taxon>
        <taxon>Agaricales</taxon>
        <taxon>Pleurotineae</taxon>
        <taxon>Pleurotaceae</taxon>
        <taxon>Hohenbuehelia</taxon>
    </lineage>
</organism>
<name>A0ABR3IS16_9AGAR</name>
<evidence type="ECO:0000313" key="4">
    <source>
        <dbReference type="Proteomes" id="UP001556367"/>
    </source>
</evidence>
<keyword evidence="4" id="KW-1185">Reference proteome</keyword>
<dbReference type="SUPFAM" id="SSF53474">
    <property type="entry name" value="alpha/beta-Hydrolases"/>
    <property type="match status" value="1"/>
</dbReference>
<proteinExistence type="inferred from homology"/>
<accession>A0ABR3IS16</accession>
<dbReference type="InterPro" id="IPR029058">
    <property type="entry name" value="AB_hydrolase_fold"/>
</dbReference>
<dbReference type="PANTHER" id="PTHR10655:SF67">
    <property type="entry name" value="PHOSPHOLIPASE_CARBOXYLESTERASE SUPERFAMILY (AFU_ORTHOLOGUE AFUA_5G09340)"/>
    <property type="match status" value="1"/>
</dbReference>
<gene>
    <name evidence="3" type="ORF">HGRIS_012353</name>
</gene>
<dbReference type="Pfam" id="PF02230">
    <property type="entry name" value="Abhydrolase_2"/>
    <property type="match status" value="1"/>
</dbReference>
<protein>
    <recommendedName>
        <fullName evidence="2">Phospholipase/carboxylesterase/thioesterase domain-containing protein</fullName>
    </recommendedName>
</protein>
<dbReference type="Proteomes" id="UP001556367">
    <property type="component" value="Unassembled WGS sequence"/>
</dbReference>